<feature type="coiled-coil region" evidence="2">
    <location>
        <begin position="497"/>
        <end position="542"/>
    </location>
</feature>
<keyword evidence="1" id="KW-0862">Zinc</keyword>
<proteinExistence type="predicted"/>
<evidence type="ECO:0000259" key="4">
    <source>
        <dbReference type="PROSITE" id="PS50089"/>
    </source>
</evidence>
<evidence type="ECO:0000313" key="6">
    <source>
        <dbReference type="Proteomes" id="UP001367508"/>
    </source>
</evidence>
<feature type="region of interest" description="Disordered" evidence="3">
    <location>
        <begin position="729"/>
        <end position="748"/>
    </location>
</feature>
<dbReference type="InterPro" id="IPR013083">
    <property type="entry name" value="Znf_RING/FYVE/PHD"/>
</dbReference>
<dbReference type="InterPro" id="IPR001841">
    <property type="entry name" value="Znf_RING"/>
</dbReference>
<dbReference type="InterPro" id="IPR046527">
    <property type="entry name" value="PIR2-like_helical"/>
</dbReference>
<dbReference type="Gene3D" id="3.30.40.10">
    <property type="entry name" value="Zinc/RING finger domain, C3HC4 (zinc finger)"/>
    <property type="match status" value="1"/>
</dbReference>
<dbReference type="CDD" id="cd23128">
    <property type="entry name" value="RING-HC_MIP1-like"/>
    <property type="match status" value="1"/>
</dbReference>
<name>A0AAN9QNK5_CANGL</name>
<gene>
    <name evidence="5" type="ORF">VNO77_14100</name>
</gene>
<dbReference type="SUPFAM" id="SSF57850">
    <property type="entry name" value="RING/U-box"/>
    <property type="match status" value="1"/>
</dbReference>
<dbReference type="PANTHER" id="PTHR46405">
    <property type="entry name" value="OS05G0141500 PROTEIN"/>
    <property type="match status" value="1"/>
</dbReference>
<evidence type="ECO:0000256" key="3">
    <source>
        <dbReference type="SAM" id="MobiDB-lite"/>
    </source>
</evidence>
<sequence>MRISGVTLGCICLAIPSKDKGLIDEGIVQINFIVPKMDKMADGEDKQDKGSKNKRKLTHPSILPANFLSALIDFPRYELQNSQNSLNEFISSKLGSDWCREEEPEMHMHELVDWNDPIANQLEELLLSNLQVIFRGAVKQIVELGYNEKLAEMSILRKALYIEEGNPISNIANETLNVLTGKDDTNMDFIFENFQHLLHYTIVEMISILREVKPSLTVGEAMWLLLISDLNLALACVVSCGVCDGESSTCSSIPQSKSKVQSSLASGKLKHKAKDASLPITTVKSSGTSEPLAQECHSGCCSKRHKRKEIATLRQKLFHLEKTYRAYGKGGFISGKITSVGGLVVEKRLKPPSEISNQQMKCGSSNTISTKGICTNDVACHVSTNDVSVLPTGSSSGALPIKDTIFASPMVTANTSTPGNTPKPTLELSSSNIPKIIDYCVGIPSDEALGKHVPRDEKVGLILKLISRVQELQDELQSWNNWTNQKVMQVTDRLGTLRKEKQGVELIKKDKKNLEENATKRISEMENAVENNKRQIESTTSAILMLQAENSLVKKELDAAKLWIVKSMTSLQEALEREQMTLKQAQSWESQKKLLRDELEREKHKLSTLQQELNKEKNLQAQVESHYNLMQPYWTYIGTLNTQGRLAKERVAKEKLIAQATSIKKEREQLKAQMKSEEDMIRKKAASDLHKYVQDIAKLEKELGNLTLKFDSEKIAKLLRCVDKRNNRFSRTSKSTPNMKENRKSDMSQTMISNQDKFKAESLRREQECVMCLSEEMSVVFLPCAHQVVCSKCNELHEKQGMKDCPSCRTLIQRRIHARFVGH</sequence>
<feature type="coiled-coil region" evidence="2">
    <location>
        <begin position="585"/>
        <end position="626"/>
    </location>
</feature>
<feature type="domain" description="RING-type" evidence="4">
    <location>
        <begin position="769"/>
        <end position="809"/>
    </location>
</feature>
<keyword evidence="2" id="KW-0175">Coiled coil</keyword>
<dbReference type="Pfam" id="PF20235">
    <property type="entry name" value="PIR2-like_helical"/>
    <property type="match status" value="1"/>
</dbReference>
<protein>
    <recommendedName>
        <fullName evidence="4">RING-type domain-containing protein</fullName>
    </recommendedName>
</protein>
<evidence type="ECO:0000313" key="5">
    <source>
        <dbReference type="EMBL" id="KAK7344465.1"/>
    </source>
</evidence>
<dbReference type="GO" id="GO:0008270">
    <property type="term" value="F:zinc ion binding"/>
    <property type="evidence" value="ECO:0007669"/>
    <property type="project" value="UniProtKB-KW"/>
</dbReference>
<feature type="coiled-coil region" evidence="2">
    <location>
        <begin position="653"/>
        <end position="709"/>
    </location>
</feature>
<accession>A0AAN9QNK5</accession>
<evidence type="ECO:0000256" key="1">
    <source>
        <dbReference type="PROSITE-ProRule" id="PRU00175"/>
    </source>
</evidence>
<dbReference type="InterPro" id="IPR046934">
    <property type="entry name" value="PIR2-like"/>
</dbReference>
<comment type="caution">
    <text evidence="5">The sequence shown here is derived from an EMBL/GenBank/DDBJ whole genome shotgun (WGS) entry which is preliminary data.</text>
</comment>
<feature type="compositionally biased region" description="Polar residues" evidence="3">
    <location>
        <begin position="729"/>
        <end position="739"/>
    </location>
</feature>
<keyword evidence="6" id="KW-1185">Reference proteome</keyword>
<dbReference type="Proteomes" id="UP001367508">
    <property type="component" value="Unassembled WGS sequence"/>
</dbReference>
<dbReference type="EMBL" id="JAYMYQ010000003">
    <property type="protein sequence ID" value="KAK7344465.1"/>
    <property type="molecule type" value="Genomic_DNA"/>
</dbReference>
<keyword evidence="1" id="KW-0479">Metal-binding</keyword>
<dbReference type="PANTHER" id="PTHR46405:SF4">
    <property type="entry name" value="E3 UBIQUITIN-PROTEIN LIGASE RF298-RELATED"/>
    <property type="match status" value="1"/>
</dbReference>
<reference evidence="5 6" key="1">
    <citation type="submission" date="2024-01" db="EMBL/GenBank/DDBJ databases">
        <title>The genomes of 5 underutilized Papilionoideae crops provide insights into root nodulation and disease resistanc.</title>
        <authorList>
            <person name="Jiang F."/>
        </authorList>
    </citation>
    <scope>NUCLEOTIDE SEQUENCE [LARGE SCALE GENOMIC DNA]</scope>
    <source>
        <strain evidence="5">LVBAO_FW01</strain>
        <tissue evidence="5">Leaves</tissue>
    </source>
</reference>
<evidence type="ECO:0000256" key="2">
    <source>
        <dbReference type="SAM" id="Coils"/>
    </source>
</evidence>
<dbReference type="AlphaFoldDB" id="A0AAN9QNK5"/>
<dbReference type="PROSITE" id="PS50089">
    <property type="entry name" value="ZF_RING_2"/>
    <property type="match status" value="1"/>
</dbReference>
<dbReference type="Pfam" id="PF13920">
    <property type="entry name" value="zf-C3HC4_3"/>
    <property type="match status" value="1"/>
</dbReference>
<organism evidence="5 6">
    <name type="scientific">Canavalia gladiata</name>
    <name type="common">Sword bean</name>
    <name type="synonym">Dolichos gladiatus</name>
    <dbReference type="NCBI Taxonomy" id="3824"/>
    <lineage>
        <taxon>Eukaryota</taxon>
        <taxon>Viridiplantae</taxon>
        <taxon>Streptophyta</taxon>
        <taxon>Embryophyta</taxon>
        <taxon>Tracheophyta</taxon>
        <taxon>Spermatophyta</taxon>
        <taxon>Magnoliopsida</taxon>
        <taxon>eudicotyledons</taxon>
        <taxon>Gunneridae</taxon>
        <taxon>Pentapetalae</taxon>
        <taxon>rosids</taxon>
        <taxon>fabids</taxon>
        <taxon>Fabales</taxon>
        <taxon>Fabaceae</taxon>
        <taxon>Papilionoideae</taxon>
        <taxon>50 kb inversion clade</taxon>
        <taxon>NPAAA clade</taxon>
        <taxon>indigoferoid/millettioid clade</taxon>
        <taxon>Phaseoleae</taxon>
        <taxon>Canavalia</taxon>
    </lineage>
</organism>
<keyword evidence="1" id="KW-0863">Zinc-finger</keyword>